<sequence>MTDLNELKFEVLLDIINSSACKAMEEYKKSRHGVPGANSTTFHPLNLATDTLALRKAIRLLEGAYHHQLSVVLAPPRHTVHAL</sequence>
<evidence type="ECO:0000313" key="1">
    <source>
        <dbReference type="EMBL" id="KAG1796839.1"/>
    </source>
</evidence>
<dbReference type="OrthoDB" id="2410195at2759"/>
<gene>
    <name evidence="1" type="ORF">BJ212DRAFT_1290243</name>
</gene>
<proteinExistence type="predicted"/>
<dbReference type="EMBL" id="JABBWG010000244">
    <property type="protein sequence ID" value="KAG1796839.1"/>
    <property type="molecule type" value="Genomic_DNA"/>
</dbReference>
<protein>
    <submittedName>
        <fullName evidence="1">Uncharacterized protein</fullName>
    </submittedName>
</protein>
<dbReference type="AlphaFoldDB" id="A0A9P7DK66"/>
<organism evidence="1 2">
    <name type="scientific">Suillus subaureus</name>
    <dbReference type="NCBI Taxonomy" id="48587"/>
    <lineage>
        <taxon>Eukaryota</taxon>
        <taxon>Fungi</taxon>
        <taxon>Dikarya</taxon>
        <taxon>Basidiomycota</taxon>
        <taxon>Agaricomycotina</taxon>
        <taxon>Agaricomycetes</taxon>
        <taxon>Agaricomycetidae</taxon>
        <taxon>Boletales</taxon>
        <taxon>Suillineae</taxon>
        <taxon>Suillaceae</taxon>
        <taxon>Suillus</taxon>
    </lineage>
</organism>
<dbReference type="RefSeq" id="XP_041185397.1">
    <property type="nucleotide sequence ID" value="XM_041332084.1"/>
</dbReference>
<keyword evidence="2" id="KW-1185">Reference proteome</keyword>
<comment type="caution">
    <text evidence="1">The sequence shown here is derived from an EMBL/GenBank/DDBJ whole genome shotgun (WGS) entry which is preliminary data.</text>
</comment>
<name>A0A9P7DK66_9AGAM</name>
<evidence type="ECO:0000313" key="2">
    <source>
        <dbReference type="Proteomes" id="UP000807769"/>
    </source>
</evidence>
<reference evidence="1" key="1">
    <citation type="journal article" date="2020" name="New Phytol.">
        <title>Comparative genomics reveals dynamic genome evolution in host specialist ectomycorrhizal fungi.</title>
        <authorList>
            <person name="Lofgren L.A."/>
            <person name="Nguyen N.H."/>
            <person name="Vilgalys R."/>
            <person name="Ruytinx J."/>
            <person name="Liao H.L."/>
            <person name="Branco S."/>
            <person name="Kuo A."/>
            <person name="LaButti K."/>
            <person name="Lipzen A."/>
            <person name="Andreopoulos W."/>
            <person name="Pangilinan J."/>
            <person name="Riley R."/>
            <person name="Hundley H."/>
            <person name="Na H."/>
            <person name="Barry K."/>
            <person name="Grigoriev I.V."/>
            <person name="Stajich J.E."/>
            <person name="Kennedy P.G."/>
        </authorList>
    </citation>
    <scope>NUCLEOTIDE SEQUENCE</scope>
    <source>
        <strain evidence="1">MN1</strain>
    </source>
</reference>
<accession>A0A9P7DK66</accession>
<dbReference type="GeneID" id="64626101"/>
<dbReference type="Proteomes" id="UP000807769">
    <property type="component" value="Unassembled WGS sequence"/>
</dbReference>